<dbReference type="EMBL" id="CP002584">
    <property type="protein sequence ID" value="ADZ79292.1"/>
    <property type="molecule type" value="Genomic_DNA"/>
</dbReference>
<accession>F4C1L9</accession>
<gene>
    <name evidence="1" type="ordered locus">Sph21_2745</name>
</gene>
<dbReference type="HOGENOM" id="CLU_2071628_0_0_10"/>
<dbReference type="STRING" id="743722.Sph21_2745"/>
<reference evidence="1" key="1">
    <citation type="submission" date="2011-03" db="EMBL/GenBank/DDBJ databases">
        <title>Complete sequence of Sphingobacterium sp. 21.</title>
        <authorList>
            <consortium name="US DOE Joint Genome Institute"/>
            <person name="Lucas S."/>
            <person name="Copeland A."/>
            <person name="Lapidus A."/>
            <person name="Cheng J.-F."/>
            <person name="Goodwin L."/>
            <person name="Pitluck S."/>
            <person name="Davenport K."/>
            <person name="Detter J.C."/>
            <person name="Han C."/>
            <person name="Tapia R."/>
            <person name="Land M."/>
            <person name="Hauser L."/>
            <person name="Kyrpides N."/>
            <person name="Ivanova N."/>
            <person name="Ovchinnikova G."/>
            <person name="Pagani I."/>
            <person name="Siebers A.K."/>
            <person name="Allgaier M."/>
            <person name="Thelen M.P."/>
            <person name="Hugenholtz P."/>
            <person name="Woyke T."/>
        </authorList>
    </citation>
    <scope>NUCLEOTIDE SEQUENCE</scope>
    <source>
        <strain evidence="1">21</strain>
    </source>
</reference>
<sequence length="118" mass="13699">MLFILGSLQISKLLRLDIHTTNNCNNFVIYKACKWLPRKNKSNHLINNTLNIVNGLLTSRKNDKSNEKFLTFGKKEHRSIKNGGACPFVLFNRNKNNHSYSFNVNNYDYSLTTIKFKS</sequence>
<dbReference type="KEGG" id="shg:Sph21_2745"/>
<name>F4C1L9_SPHS2</name>
<protein>
    <submittedName>
        <fullName evidence="1">Uncharacterized protein</fullName>
    </submittedName>
</protein>
<proteinExistence type="predicted"/>
<evidence type="ECO:0000313" key="1">
    <source>
        <dbReference type="EMBL" id="ADZ79292.1"/>
    </source>
</evidence>
<organism evidence="1">
    <name type="scientific">Sphingobacterium sp. (strain 21)</name>
    <dbReference type="NCBI Taxonomy" id="743722"/>
    <lineage>
        <taxon>Bacteria</taxon>
        <taxon>Pseudomonadati</taxon>
        <taxon>Bacteroidota</taxon>
        <taxon>Sphingobacteriia</taxon>
        <taxon>Sphingobacteriales</taxon>
        <taxon>Sphingobacteriaceae</taxon>
        <taxon>Sphingobacterium</taxon>
    </lineage>
</organism>
<dbReference type="AlphaFoldDB" id="F4C1L9"/>